<evidence type="ECO:0000259" key="2">
    <source>
        <dbReference type="Pfam" id="PF01835"/>
    </source>
</evidence>
<dbReference type="Gene3D" id="2.60.40.10">
    <property type="entry name" value="Immunoglobulins"/>
    <property type="match status" value="1"/>
</dbReference>
<dbReference type="RefSeq" id="WP_173414445.1">
    <property type="nucleotide sequence ID" value="NZ_CP054139.1"/>
</dbReference>
<dbReference type="AlphaFoldDB" id="A0A7D4TM53"/>
<evidence type="ECO:0000256" key="1">
    <source>
        <dbReference type="SAM" id="SignalP"/>
    </source>
</evidence>
<dbReference type="GO" id="GO:0004866">
    <property type="term" value="F:endopeptidase inhibitor activity"/>
    <property type="evidence" value="ECO:0007669"/>
    <property type="project" value="InterPro"/>
</dbReference>
<name>A0A7D4TM53_9SPHI</name>
<evidence type="ECO:0000313" key="3">
    <source>
        <dbReference type="EMBL" id="QKJ29753.1"/>
    </source>
</evidence>
<feature type="chain" id="PRO_5029000987" description="Macroglobulin domain-containing protein" evidence="1">
    <location>
        <begin position="23"/>
        <end position="846"/>
    </location>
</feature>
<dbReference type="EMBL" id="CP054139">
    <property type="protein sequence ID" value="QKJ29753.1"/>
    <property type="molecule type" value="Genomic_DNA"/>
</dbReference>
<feature type="domain" description="Macroglobulin" evidence="2">
    <location>
        <begin position="39"/>
        <end position="120"/>
    </location>
</feature>
<organism evidence="3 4">
    <name type="scientific">Mucilaginibacter mali</name>
    <dbReference type="NCBI Taxonomy" id="2740462"/>
    <lineage>
        <taxon>Bacteria</taxon>
        <taxon>Pseudomonadati</taxon>
        <taxon>Bacteroidota</taxon>
        <taxon>Sphingobacteriia</taxon>
        <taxon>Sphingobacteriales</taxon>
        <taxon>Sphingobacteriaceae</taxon>
        <taxon>Mucilaginibacter</taxon>
    </lineage>
</organism>
<dbReference type="Gene3D" id="2.60.40.1930">
    <property type="match status" value="1"/>
</dbReference>
<keyword evidence="4" id="KW-1185">Reference proteome</keyword>
<dbReference type="InterPro" id="IPR002890">
    <property type="entry name" value="MG2"/>
</dbReference>
<keyword evidence="1" id="KW-0732">Signal</keyword>
<protein>
    <recommendedName>
        <fullName evidence="2">Macroglobulin domain-containing protein</fullName>
    </recommendedName>
</protein>
<reference evidence="3 4" key="1">
    <citation type="submission" date="2020-05" db="EMBL/GenBank/DDBJ databases">
        <title>Mucilaginibacter mali sp. nov.</title>
        <authorList>
            <person name="Kim H.S."/>
            <person name="Lee K.C."/>
            <person name="Suh M.K."/>
            <person name="Kim J.-S."/>
            <person name="Han K.-I."/>
            <person name="Eom M.K."/>
            <person name="Shin Y.K."/>
            <person name="Lee J.-S."/>
        </authorList>
    </citation>
    <scope>NUCLEOTIDE SEQUENCE [LARGE SCALE GENOMIC DNA]</scope>
    <source>
        <strain evidence="3 4">G2-14</strain>
    </source>
</reference>
<accession>A0A7D4TM53</accession>
<dbReference type="Proteomes" id="UP000505355">
    <property type="component" value="Chromosome"/>
</dbReference>
<gene>
    <name evidence="3" type="ORF">HQ865_08270</name>
</gene>
<evidence type="ECO:0000313" key="4">
    <source>
        <dbReference type="Proteomes" id="UP000505355"/>
    </source>
</evidence>
<dbReference type="KEGG" id="mmab:HQ865_08270"/>
<sequence length="846" mass="91514">MKNLTIRLITCVAVVCSLRAAAQTTPQTPAPIKLFFEKTFIHTDRNIYNEGEDIWLRAYVVNAQDNHLIGTSKNLHIELIAPADTMVYSETLQLTNGLGKGDIPLPARLAPGTYRLRAYTNWMRNFGDNFIFEKSITITGSAAQGKGASIGSNSPKTVAAASQGAQSASGAPIIRFFPEGGSLVNDISAIVGVKAEDASGKGIAVSGPVLSATGDTIARFACDSLGMGLFAIVPVAGQKYHTSLKYKGQAVQAALPDALGSGLSLKVAKRDTLIYITISCNNAASATFAGKPLTLSVKHAGVAYASPQIQLTDNQALVKVPESILPEGITAITLYDDQHKPNCERLFYVSHPNHSAKVAVSTEKQVYRSREKVTVTVKTTGADHKPVQGNFSLAAIDAGVDHSAVDDIMAYMTLGSEVRGKIEHIERYFDTTNVNRARQLDMLLLTQGWRNLIWKRLADTAIKISYLPEQGFTVSGNVKDQNGKKVIAGANITMRNAKATGQKVFVTKTNEAGNYYFDNIPLYGQQRVTLTSRNDKGESNGILQIDSLSKNSLPINKSGLNETTDISANLTAELGKRAVANKKLDSVTNLKEVKIKASRNIVLRDQTAVSSGFPDEVLTVTAADMKFNTLHDYILYASKQAKPIPQPTDYPDQIVFFADGKNYKPRFIVDNKEAFFTDDDDEDVMAHFSNNYLSLPMTAVEKVVIRRMLAGLKPPKIASGAGTNIMGVGVVSNGRIPPPENLFVILLTLKPGAMELNGAGLTGTTLPGYYEARDFYKPLHTSTAINASKPDMRNTIHWEPIIRTDANGQATVTFYNADPKTNIRVVVQGVSGKGDPMSGVKTYSVK</sequence>
<dbReference type="InterPro" id="IPR013783">
    <property type="entry name" value="Ig-like_fold"/>
</dbReference>
<dbReference type="Pfam" id="PF01835">
    <property type="entry name" value="MG2"/>
    <property type="match status" value="1"/>
</dbReference>
<dbReference type="SUPFAM" id="SSF49478">
    <property type="entry name" value="Cna protein B-type domain"/>
    <property type="match status" value="1"/>
</dbReference>
<proteinExistence type="predicted"/>
<feature type="signal peptide" evidence="1">
    <location>
        <begin position="1"/>
        <end position="22"/>
    </location>
</feature>